<evidence type="ECO:0000313" key="3">
    <source>
        <dbReference type="Proteomes" id="UP000188268"/>
    </source>
</evidence>
<dbReference type="OrthoDB" id="1918594at2759"/>
<accession>A0A1R3GQN1</accession>
<evidence type="ECO:0000259" key="1">
    <source>
        <dbReference type="Pfam" id="PF00646"/>
    </source>
</evidence>
<keyword evidence="3" id="KW-1185">Reference proteome</keyword>
<dbReference type="PANTHER" id="PTHR31672:SF13">
    <property type="entry name" value="F-BOX PROTEIN CPR30-LIKE"/>
    <property type="match status" value="1"/>
</dbReference>
<dbReference type="SUPFAM" id="SSF81383">
    <property type="entry name" value="F-box domain"/>
    <property type="match status" value="1"/>
</dbReference>
<dbReference type="InterPro" id="IPR001810">
    <property type="entry name" value="F-box_dom"/>
</dbReference>
<proteinExistence type="predicted"/>
<gene>
    <name evidence="2" type="ORF">CCACVL1_24258</name>
</gene>
<protein>
    <recommendedName>
        <fullName evidence="1">F-box domain-containing protein</fullName>
    </recommendedName>
</protein>
<dbReference type="InterPro" id="IPR036047">
    <property type="entry name" value="F-box-like_dom_sf"/>
</dbReference>
<dbReference type="PANTHER" id="PTHR31672">
    <property type="entry name" value="BNACNNG10540D PROTEIN"/>
    <property type="match status" value="1"/>
</dbReference>
<organism evidence="2 3">
    <name type="scientific">Corchorus capsularis</name>
    <name type="common">Jute</name>
    <dbReference type="NCBI Taxonomy" id="210143"/>
    <lineage>
        <taxon>Eukaryota</taxon>
        <taxon>Viridiplantae</taxon>
        <taxon>Streptophyta</taxon>
        <taxon>Embryophyta</taxon>
        <taxon>Tracheophyta</taxon>
        <taxon>Spermatophyta</taxon>
        <taxon>Magnoliopsida</taxon>
        <taxon>eudicotyledons</taxon>
        <taxon>Gunneridae</taxon>
        <taxon>Pentapetalae</taxon>
        <taxon>rosids</taxon>
        <taxon>malvids</taxon>
        <taxon>Malvales</taxon>
        <taxon>Malvaceae</taxon>
        <taxon>Grewioideae</taxon>
        <taxon>Apeibeae</taxon>
        <taxon>Corchorus</taxon>
    </lineage>
</organism>
<sequence>MAGKRKLKRAKIVACSRSKTYLPNELIIFHILSRLSVESLHGIMRRVCNTWADAIRTPQFARTHLQHAKPGLFFQDRYNPTQFATRKARFFQFKDNGELKITHLNPKKPYPGLILSSCEGLSVFSCPEDRQWSSLDRKYHTCDKLLYVANPVTMDVVVQVPNCITSPNYYNTYGISSLPNNGGFKLVCCQFDPHTIQSDFYILKLGDIDQYSWRKIGSAFGCPVASSWHKMHVIPIGQYIYWLPNGSVLFTPCGQGMIIDIANESVSVISFDKATGLQLNHPRSFRGFGNIYNHVALVQGSFSGLYVSISKDIYLRNWELYHKIDYQRPDFRPSGLVACIDQEVILYRLLCFQSHCSLAKGWRPTDAIYLHKGLRFDLCFTKWRNNRSGSSALETAISEASKKAQEALRSTSLDTEPIISAAKAMNLSNSFKHTTTPIYSTHYPPSRISRKPPMNLVLSDNTKPQSPFNADIYYSPESNPVPSAGDFQPSFSFLDENTKSIEPGGYERHWGMLEFDGNLTGMEDDRGLTPVEDVKYQM</sequence>
<dbReference type="InterPro" id="IPR050796">
    <property type="entry name" value="SCF_F-box_component"/>
</dbReference>
<name>A0A1R3GQN1_COCAP</name>
<dbReference type="EMBL" id="AWWV01013722">
    <property type="protein sequence ID" value="OMO60300.1"/>
    <property type="molecule type" value="Genomic_DNA"/>
</dbReference>
<dbReference type="AlphaFoldDB" id="A0A1R3GQN1"/>
<dbReference type="Gramene" id="OMO60300">
    <property type="protein sequence ID" value="OMO60300"/>
    <property type="gene ID" value="CCACVL1_24258"/>
</dbReference>
<reference evidence="2 3" key="1">
    <citation type="submission" date="2013-09" db="EMBL/GenBank/DDBJ databases">
        <title>Corchorus capsularis genome sequencing.</title>
        <authorList>
            <person name="Alam M."/>
            <person name="Haque M.S."/>
            <person name="Islam M.S."/>
            <person name="Emdad E.M."/>
            <person name="Islam M.M."/>
            <person name="Ahmed B."/>
            <person name="Halim A."/>
            <person name="Hossen Q.M.M."/>
            <person name="Hossain M.Z."/>
            <person name="Ahmed R."/>
            <person name="Khan M.M."/>
            <person name="Islam R."/>
            <person name="Rashid M.M."/>
            <person name="Khan S.A."/>
            <person name="Rahman M.S."/>
            <person name="Alam M."/>
        </authorList>
    </citation>
    <scope>NUCLEOTIDE SEQUENCE [LARGE SCALE GENOMIC DNA]</scope>
    <source>
        <strain evidence="3">cv. CVL-1</strain>
        <tissue evidence="2">Whole seedling</tissue>
    </source>
</reference>
<dbReference type="Proteomes" id="UP000188268">
    <property type="component" value="Unassembled WGS sequence"/>
</dbReference>
<evidence type="ECO:0000313" key="2">
    <source>
        <dbReference type="EMBL" id="OMO60300.1"/>
    </source>
</evidence>
<dbReference type="Pfam" id="PF00646">
    <property type="entry name" value="F-box"/>
    <property type="match status" value="1"/>
</dbReference>
<comment type="caution">
    <text evidence="2">The sequence shown here is derived from an EMBL/GenBank/DDBJ whole genome shotgun (WGS) entry which is preliminary data.</text>
</comment>
<feature type="domain" description="F-box" evidence="1">
    <location>
        <begin position="22"/>
        <end position="60"/>
    </location>
</feature>